<dbReference type="HOGENOM" id="CLU_043561_1_0_1"/>
<gene>
    <name evidence="2" type="ORF">JAAARDRAFT_35385</name>
</gene>
<feature type="region of interest" description="Disordered" evidence="1">
    <location>
        <begin position="255"/>
        <end position="292"/>
    </location>
</feature>
<accession>A0A067PV10</accession>
<sequence length="400" mass="43678">MSAVPPQRGPLTVKTIWSINNTPKAESCDTLAPGGGVRYAPTNLSLPVSSVEVSITVSFKPLSVSSPNRLSPAPLTRSLKKSVAGGTFNDVKLYAYSRREGETGRVHSPTPVFANSDLLREKSSYLETLLCGDGFSEAVTVDLDDEFPITEQRFVENYDYPSDSDLDDQEMEVDSHFAQSHNGVGTEGEQNVPSGGQALARRTSTQEVENGRVAGTHKSRRDRGRVIVVKDTAFKTLRAFVIYLYTGEVSFHRQKSDLPEGEAEVEGKKGKKKRRGGKESSPTEEKADDEMSICSPKSMYRLSDKVGLDDLKALSFKAIKDSLSPANVVKEAFSFFTSLYPELQEAEIDYLCEHRYDVAVAKAIPGVMKKAAMGELEHSAEVLALLFTRLAAIGAPPVES</sequence>
<protein>
    <recommendedName>
        <fullName evidence="4">BTB domain-containing protein</fullName>
    </recommendedName>
</protein>
<proteinExistence type="predicted"/>
<organism evidence="2 3">
    <name type="scientific">Jaapia argillacea MUCL 33604</name>
    <dbReference type="NCBI Taxonomy" id="933084"/>
    <lineage>
        <taxon>Eukaryota</taxon>
        <taxon>Fungi</taxon>
        <taxon>Dikarya</taxon>
        <taxon>Basidiomycota</taxon>
        <taxon>Agaricomycotina</taxon>
        <taxon>Agaricomycetes</taxon>
        <taxon>Agaricomycetidae</taxon>
        <taxon>Jaapiales</taxon>
        <taxon>Jaapiaceae</taxon>
        <taxon>Jaapia</taxon>
    </lineage>
</organism>
<reference evidence="3" key="1">
    <citation type="journal article" date="2014" name="Proc. Natl. Acad. Sci. U.S.A.">
        <title>Extensive sampling of basidiomycete genomes demonstrates inadequacy of the white-rot/brown-rot paradigm for wood decay fungi.</title>
        <authorList>
            <person name="Riley R."/>
            <person name="Salamov A.A."/>
            <person name="Brown D.W."/>
            <person name="Nagy L.G."/>
            <person name="Floudas D."/>
            <person name="Held B.W."/>
            <person name="Levasseur A."/>
            <person name="Lombard V."/>
            <person name="Morin E."/>
            <person name="Otillar R."/>
            <person name="Lindquist E.A."/>
            <person name="Sun H."/>
            <person name="LaButti K.M."/>
            <person name="Schmutz J."/>
            <person name="Jabbour D."/>
            <person name="Luo H."/>
            <person name="Baker S.E."/>
            <person name="Pisabarro A.G."/>
            <person name="Walton J.D."/>
            <person name="Blanchette R.A."/>
            <person name="Henrissat B."/>
            <person name="Martin F."/>
            <person name="Cullen D."/>
            <person name="Hibbett D.S."/>
            <person name="Grigoriev I.V."/>
        </authorList>
    </citation>
    <scope>NUCLEOTIDE SEQUENCE [LARGE SCALE GENOMIC DNA]</scope>
    <source>
        <strain evidence="3">MUCL 33604</strain>
    </source>
</reference>
<name>A0A067PV10_9AGAM</name>
<dbReference type="EMBL" id="KL197719">
    <property type="protein sequence ID" value="KDQ57700.1"/>
    <property type="molecule type" value="Genomic_DNA"/>
</dbReference>
<dbReference type="Proteomes" id="UP000027265">
    <property type="component" value="Unassembled WGS sequence"/>
</dbReference>
<feature type="compositionally biased region" description="Polar residues" evidence="1">
    <location>
        <begin position="182"/>
        <end position="194"/>
    </location>
</feature>
<evidence type="ECO:0008006" key="4">
    <source>
        <dbReference type="Google" id="ProtNLM"/>
    </source>
</evidence>
<evidence type="ECO:0000313" key="3">
    <source>
        <dbReference type="Proteomes" id="UP000027265"/>
    </source>
</evidence>
<feature type="region of interest" description="Disordered" evidence="1">
    <location>
        <begin position="182"/>
        <end position="221"/>
    </location>
</feature>
<dbReference type="InterPro" id="IPR011333">
    <property type="entry name" value="SKP1/BTB/POZ_sf"/>
</dbReference>
<dbReference type="OrthoDB" id="6359816at2759"/>
<dbReference type="InParanoid" id="A0A067PV10"/>
<dbReference type="AlphaFoldDB" id="A0A067PV10"/>
<dbReference type="STRING" id="933084.A0A067PV10"/>
<dbReference type="Gene3D" id="3.30.710.10">
    <property type="entry name" value="Potassium Channel Kv1.1, Chain A"/>
    <property type="match status" value="1"/>
</dbReference>
<evidence type="ECO:0000256" key="1">
    <source>
        <dbReference type="SAM" id="MobiDB-lite"/>
    </source>
</evidence>
<evidence type="ECO:0000313" key="2">
    <source>
        <dbReference type="EMBL" id="KDQ57700.1"/>
    </source>
</evidence>
<keyword evidence="3" id="KW-1185">Reference proteome</keyword>